<organism evidence="1 2">
    <name type="scientific">Dendrobium chrysotoxum</name>
    <name type="common">Orchid</name>
    <dbReference type="NCBI Taxonomy" id="161865"/>
    <lineage>
        <taxon>Eukaryota</taxon>
        <taxon>Viridiplantae</taxon>
        <taxon>Streptophyta</taxon>
        <taxon>Embryophyta</taxon>
        <taxon>Tracheophyta</taxon>
        <taxon>Spermatophyta</taxon>
        <taxon>Magnoliopsida</taxon>
        <taxon>Liliopsida</taxon>
        <taxon>Asparagales</taxon>
        <taxon>Orchidaceae</taxon>
        <taxon>Epidendroideae</taxon>
        <taxon>Malaxideae</taxon>
        <taxon>Dendrobiinae</taxon>
        <taxon>Dendrobium</taxon>
    </lineage>
</organism>
<dbReference type="Proteomes" id="UP000775213">
    <property type="component" value="Unassembled WGS sequence"/>
</dbReference>
<proteinExistence type="predicted"/>
<evidence type="ECO:0000313" key="1">
    <source>
        <dbReference type="EMBL" id="KAH0461728.1"/>
    </source>
</evidence>
<evidence type="ECO:0000313" key="2">
    <source>
        <dbReference type="Proteomes" id="UP000775213"/>
    </source>
</evidence>
<reference evidence="1 2" key="1">
    <citation type="journal article" date="2021" name="Hortic Res">
        <title>Chromosome-scale assembly of the Dendrobium chrysotoxum genome enhances the understanding of orchid evolution.</title>
        <authorList>
            <person name="Zhang Y."/>
            <person name="Zhang G.Q."/>
            <person name="Zhang D."/>
            <person name="Liu X.D."/>
            <person name="Xu X.Y."/>
            <person name="Sun W.H."/>
            <person name="Yu X."/>
            <person name="Zhu X."/>
            <person name="Wang Z.W."/>
            <person name="Zhao X."/>
            <person name="Zhong W.Y."/>
            <person name="Chen H."/>
            <person name="Yin W.L."/>
            <person name="Huang T."/>
            <person name="Niu S.C."/>
            <person name="Liu Z.J."/>
        </authorList>
    </citation>
    <scope>NUCLEOTIDE SEQUENCE [LARGE SCALE GENOMIC DNA]</scope>
    <source>
        <strain evidence="1">Lindl</strain>
    </source>
</reference>
<protein>
    <submittedName>
        <fullName evidence="1">Uncharacterized protein</fullName>
    </submittedName>
</protein>
<sequence>MDSILIGLFLDLGKKAFDVVGFISPRCFSSPKTLTLVLLGVSLSLVGELEDEHLAGTCEDHWYLSGDHLHVLVSFHYLLDAS</sequence>
<gene>
    <name evidence="1" type="ORF">IEQ34_009303</name>
</gene>
<dbReference type="EMBL" id="JAGFBR010000009">
    <property type="protein sequence ID" value="KAH0461728.1"/>
    <property type="molecule type" value="Genomic_DNA"/>
</dbReference>
<name>A0AAV7H187_DENCH</name>
<dbReference type="AlphaFoldDB" id="A0AAV7H187"/>
<comment type="caution">
    <text evidence="1">The sequence shown here is derived from an EMBL/GenBank/DDBJ whole genome shotgun (WGS) entry which is preliminary data.</text>
</comment>
<accession>A0AAV7H187</accession>
<keyword evidence="2" id="KW-1185">Reference proteome</keyword>